<dbReference type="EMBL" id="HBIR01015856">
    <property type="protein sequence ID" value="CAE0540697.1"/>
    <property type="molecule type" value="Transcribed_RNA"/>
</dbReference>
<dbReference type="InterPro" id="IPR016163">
    <property type="entry name" value="Ald_DH_C"/>
</dbReference>
<dbReference type="SUPFAM" id="SSF53720">
    <property type="entry name" value="ALDH-like"/>
    <property type="match status" value="1"/>
</dbReference>
<dbReference type="Pfam" id="PF00171">
    <property type="entry name" value="Aldedh"/>
    <property type="match status" value="1"/>
</dbReference>
<accession>A0A6U8PCB3</accession>
<organism evidence="5">
    <name type="scientific">Emiliania huxleyi</name>
    <name type="common">Coccolithophore</name>
    <name type="synonym">Pontosphaera huxleyi</name>
    <dbReference type="NCBI Taxonomy" id="2903"/>
    <lineage>
        <taxon>Eukaryota</taxon>
        <taxon>Haptista</taxon>
        <taxon>Haptophyta</taxon>
        <taxon>Prymnesiophyceae</taxon>
        <taxon>Isochrysidales</taxon>
        <taxon>Noelaerhabdaceae</taxon>
        <taxon>Emiliania</taxon>
    </lineage>
</organism>
<evidence type="ECO:0000256" key="3">
    <source>
        <dbReference type="RuleBase" id="RU003345"/>
    </source>
</evidence>
<name>A0A6U8PCB3_EMIHU</name>
<evidence type="ECO:0000313" key="5">
    <source>
        <dbReference type="EMBL" id="CAE0540697.1"/>
    </source>
</evidence>
<keyword evidence="1 3" id="KW-0560">Oxidoreductase</keyword>
<evidence type="ECO:0000256" key="2">
    <source>
        <dbReference type="PROSITE-ProRule" id="PRU10007"/>
    </source>
</evidence>
<reference evidence="5" key="1">
    <citation type="submission" date="2021-01" db="EMBL/GenBank/DDBJ databases">
        <authorList>
            <person name="Corre E."/>
            <person name="Pelletier E."/>
            <person name="Niang G."/>
            <person name="Scheremetjew M."/>
            <person name="Finn R."/>
            <person name="Kale V."/>
            <person name="Holt S."/>
            <person name="Cochrane G."/>
            <person name="Meng A."/>
            <person name="Brown T."/>
            <person name="Cohen L."/>
        </authorList>
    </citation>
    <scope>NUCLEOTIDE SEQUENCE</scope>
    <source>
        <strain evidence="5">379</strain>
    </source>
</reference>
<dbReference type="InterPro" id="IPR029510">
    <property type="entry name" value="Ald_DH_CS_GLU"/>
</dbReference>
<dbReference type="PROSITE" id="PS00070">
    <property type="entry name" value="ALDEHYDE_DEHYDR_CYS"/>
    <property type="match status" value="1"/>
</dbReference>
<protein>
    <recommendedName>
        <fullName evidence="4">Aldehyde dehydrogenase domain-containing protein</fullName>
    </recommendedName>
</protein>
<dbReference type="CDD" id="cd07078">
    <property type="entry name" value="ALDH"/>
    <property type="match status" value="1"/>
</dbReference>
<evidence type="ECO:0000256" key="1">
    <source>
        <dbReference type="ARBA" id="ARBA00023002"/>
    </source>
</evidence>
<dbReference type="FunFam" id="3.40.309.10:FF:000009">
    <property type="entry name" value="Aldehyde dehydrogenase A"/>
    <property type="match status" value="1"/>
</dbReference>
<evidence type="ECO:0000259" key="4">
    <source>
        <dbReference type="Pfam" id="PF00171"/>
    </source>
</evidence>
<dbReference type="Gene3D" id="3.40.605.10">
    <property type="entry name" value="Aldehyde Dehydrogenase, Chain A, domain 1"/>
    <property type="match status" value="1"/>
</dbReference>
<dbReference type="PANTHER" id="PTHR11699">
    <property type="entry name" value="ALDEHYDE DEHYDROGENASE-RELATED"/>
    <property type="match status" value="1"/>
</dbReference>
<dbReference type="InterPro" id="IPR016162">
    <property type="entry name" value="Ald_DH_N"/>
</dbReference>
<dbReference type="InterPro" id="IPR016160">
    <property type="entry name" value="Ald_DH_CS_CYS"/>
</dbReference>
<gene>
    <name evidence="5" type="ORF">EHUX00137_LOCUS11805</name>
</gene>
<feature type="active site" evidence="2">
    <location>
        <position position="232"/>
    </location>
</feature>
<dbReference type="GO" id="GO:0016620">
    <property type="term" value="F:oxidoreductase activity, acting on the aldehyde or oxo group of donors, NAD or NADP as acceptor"/>
    <property type="evidence" value="ECO:0007669"/>
    <property type="project" value="InterPro"/>
</dbReference>
<dbReference type="InterPro" id="IPR016161">
    <property type="entry name" value="Ald_DH/histidinol_DH"/>
</dbReference>
<proteinExistence type="inferred from homology"/>
<dbReference type="AlphaFoldDB" id="A0A6U8PCB3"/>
<sequence length="444" mass="45380">MVQGVIIEADHIVDTNPADGSVIARVPISTPAVVDEALQAAKAAQPSWEQTPLSERCERIAAAVKSLTPKVASIAELCVREMGKILSEATEEVEGAADKDEFVRHVRAANECQLIGGSSILVRDAHGVVAVCAPWNFPVDEILLLAIPALAAGNAVVVKPSEVAPLSGQAAVEALQAGLPSGLVGLVQGDGAVGQRLVESPLVDMVAMTGSSATGKRIMSACAGGLKRLVLELGGKDPFIVFEDADLDLAAKDAVAFSLMNCGQVCCAVERVYVAEAVQAAFEERVVALARGYVAGNGLDSGSKIGPMVSASQRKVVSSHVESAIAEGATCLLGGPAEAERLAGALPHGHFYPATVLSGVPQGARITAEETFGPVVAITPFDGEEATAVALANDSEYGLSACVYTGSAAKGARVAARIKTGQVPHPARSVAVASLPLLLTLPPP</sequence>
<dbReference type="PROSITE" id="PS00687">
    <property type="entry name" value="ALDEHYDE_DEHYDR_GLU"/>
    <property type="match status" value="1"/>
</dbReference>
<comment type="similarity">
    <text evidence="3">Belongs to the aldehyde dehydrogenase family.</text>
</comment>
<dbReference type="InterPro" id="IPR015590">
    <property type="entry name" value="Aldehyde_DH_dom"/>
</dbReference>
<dbReference type="Gene3D" id="3.40.309.10">
    <property type="entry name" value="Aldehyde Dehydrogenase, Chain A, domain 2"/>
    <property type="match status" value="1"/>
</dbReference>
<feature type="domain" description="Aldehyde dehydrogenase" evidence="4">
    <location>
        <begin position="11"/>
        <end position="424"/>
    </location>
</feature>